<accession>K1XE15</accession>
<dbReference type="STRING" id="1072389.K1XE15"/>
<dbReference type="PANTHER" id="PTHR43433:SF10">
    <property type="entry name" value="AB HYDROLASE-1 DOMAIN-CONTAINING PROTEIN"/>
    <property type="match status" value="1"/>
</dbReference>
<dbReference type="PANTHER" id="PTHR43433">
    <property type="entry name" value="HYDROLASE, ALPHA/BETA FOLD FAMILY PROTEIN"/>
    <property type="match status" value="1"/>
</dbReference>
<keyword evidence="2" id="KW-1185">Reference proteome</keyword>
<dbReference type="Gene3D" id="3.40.50.1820">
    <property type="entry name" value="alpha/beta hydrolase"/>
    <property type="match status" value="1"/>
</dbReference>
<dbReference type="GeneID" id="18758260"/>
<evidence type="ECO:0000313" key="2">
    <source>
        <dbReference type="Proteomes" id="UP000006753"/>
    </source>
</evidence>
<dbReference type="InParanoid" id="K1XE15"/>
<dbReference type="RefSeq" id="XP_007290214.1">
    <property type="nucleotide sequence ID" value="XM_007290152.1"/>
</dbReference>
<evidence type="ECO:0008006" key="3">
    <source>
        <dbReference type="Google" id="ProtNLM"/>
    </source>
</evidence>
<dbReference type="HOGENOM" id="CLU_041682_1_0_1"/>
<dbReference type="OMA" id="DRPGMGN"/>
<organism evidence="1 2">
    <name type="scientific">Marssonina brunnea f. sp. multigermtubi (strain MB_m1)</name>
    <name type="common">Marssonina leaf spot fungus</name>
    <dbReference type="NCBI Taxonomy" id="1072389"/>
    <lineage>
        <taxon>Eukaryota</taxon>
        <taxon>Fungi</taxon>
        <taxon>Dikarya</taxon>
        <taxon>Ascomycota</taxon>
        <taxon>Pezizomycotina</taxon>
        <taxon>Leotiomycetes</taxon>
        <taxon>Helotiales</taxon>
        <taxon>Drepanopezizaceae</taxon>
        <taxon>Drepanopeziza</taxon>
    </lineage>
</organism>
<protein>
    <recommendedName>
        <fullName evidence="3">AB hydrolase-1 domain-containing protein</fullName>
    </recommendedName>
</protein>
<reference evidence="1 2" key="1">
    <citation type="journal article" date="2012" name="BMC Genomics">
        <title>Sequencing the genome of Marssonina brunnea reveals fungus-poplar co-evolution.</title>
        <authorList>
            <person name="Zhu S."/>
            <person name="Cao Y.-Z."/>
            <person name="Jiang C."/>
            <person name="Tan B.-Y."/>
            <person name="Wang Z."/>
            <person name="Feng S."/>
            <person name="Zhang L."/>
            <person name="Su X.-H."/>
            <person name="Brejova B."/>
            <person name="Vinar T."/>
            <person name="Xu M."/>
            <person name="Wang M.-X."/>
            <person name="Zhang S.-G."/>
            <person name="Huang M.-R."/>
            <person name="Wu R."/>
            <person name="Zhou Y."/>
        </authorList>
    </citation>
    <scope>NUCLEOTIDE SEQUENCE [LARGE SCALE GENOMIC DNA]</scope>
    <source>
        <strain evidence="1 2">MB_m1</strain>
    </source>
</reference>
<dbReference type="Proteomes" id="UP000006753">
    <property type="component" value="Unassembled WGS sequence"/>
</dbReference>
<sequence length="393" mass="42710">MDLSTASQVPPSSTSSAPNIKVQALELAQLPKFHRKFTSPGTSTHGELQVSYSIAGPDIGDDAPTILFCGGMFGMRWMAVTQNWFAEQNGVRMIFIDRPGFGDSTPVSISRRISIFLETVIALLAELQIPHIAIAAQSAGTIYALNLIAHHPDLLSPSHPTLTLFSPWVHQSISGNLGFKAAAKLPDISLDYWNTLVGGIITKGGPALNHSSGILTSATKMFTGGGNGSPVSSEGLVRAAQEKRCRERYGISLDLKAELVSTSNALCWGESTVGGNDEARICLKSCPGTGWDRCEVYPTFVQDLKLEWGDRAARSGHKLKIRIAFGEGEDSMVGWKGMRYFEDCFAKEKLGRGIEVEKVVQKGADHDSIVGPGFDEILRLFERVKEGWKKDRD</sequence>
<name>K1XE15_MARBU</name>
<dbReference type="EMBL" id="JH921431">
    <property type="protein sequence ID" value="EKD19088.1"/>
    <property type="molecule type" value="Genomic_DNA"/>
</dbReference>
<proteinExistence type="predicted"/>
<dbReference type="eggNOG" id="ENOG502SI41">
    <property type="taxonomic scope" value="Eukaryota"/>
</dbReference>
<evidence type="ECO:0000313" key="1">
    <source>
        <dbReference type="EMBL" id="EKD19088.1"/>
    </source>
</evidence>
<dbReference type="InterPro" id="IPR029058">
    <property type="entry name" value="AB_hydrolase_fold"/>
</dbReference>
<dbReference type="SUPFAM" id="SSF53474">
    <property type="entry name" value="alpha/beta-Hydrolases"/>
    <property type="match status" value="1"/>
</dbReference>
<dbReference type="AlphaFoldDB" id="K1XE15"/>
<dbReference type="InterPro" id="IPR050471">
    <property type="entry name" value="AB_hydrolase"/>
</dbReference>
<dbReference type="KEGG" id="mbe:MBM_02325"/>
<dbReference type="OrthoDB" id="294702at2759"/>
<gene>
    <name evidence="1" type="ORF">MBM_02325</name>
</gene>